<dbReference type="InterPro" id="IPR036565">
    <property type="entry name" value="Mur-like_cat_sf"/>
</dbReference>
<dbReference type="PANTHER" id="PTHR43692">
    <property type="entry name" value="UDP-N-ACETYLMURAMOYLALANINE--D-GLUTAMATE LIGASE"/>
    <property type="match status" value="1"/>
</dbReference>
<keyword evidence="22" id="KW-1185">Reference proteome</keyword>
<dbReference type="InterPro" id="IPR013221">
    <property type="entry name" value="Mur_ligase_cen"/>
</dbReference>
<evidence type="ECO:0000256" key="3">
    <source>
        <dbReference type="ARBA" id="ARBA00004752"/>
    </source>
</evidence>
<dbReference type="EMBL" id="FQTY01000001">
    <property type="protein sequence ID" value="SHE35900.1"/>
    <property type="molecule type" value="Genomic_DNA"/>
</dbReference>
<evidence type="ECO:0000256" key="8">
    <source>
        <dbReference type="ARBA" id="ARBA00022598"/>
    </source>
</evidence>
<evidence type="ECO:0000313" key="21">
    <source>
        <dbReference type="EMBL" id="SHE35900.1"/>
    </source>
</evidence>
<keyword evidence="17 18" id="KW-0132">Cell division</keyword>
<comment type="pathway">
    <text evidence="3 17 18">Cell wall biogenesis; peptidoglycan biosynthesis.</text>
</comment>
<keyword evidence="12 17" id="KW-0573">Peptidoglycan synthesis</keyword>
<dbReference type="UniPathway" id="UPA00219"/>
<gene>
    <name evidence="17" type="primary">murD</name>
    <name evidence="21" type="ORF">SAMN02745784_00504</name>
</gene>
<dbReference type="STRING" id="1123404.SAMN02745784_00504"/>
<dbReference type="EC" id="6.3.2.9" evidence="5 17"/>
<accession>A0A1M4SUJ9</accession>
<dbReference type="GO" id="GO:0005737">
    <property type="term" value="C:cytoplasm"/>
    <property type="evidence" value="ECO:0007669"/>
    <property type="project" value="UniProtKB-SubCell"/>
</dbReference>
<evidence type="ECO:0000256" key="17">
    <source>
        <dbReference type="HAMAP-Rule" id="MF_00639"/>
    </source>
</evidence>
<sequence>MYLKNKKVLVFGLGISGLSTVKALHKLGAQIIVCDSKTKDELKDFFDKIKDIYVEKHLNTNELPLEDIDLIVKSPGIPPTAPILVNAQEKNIEVITDIELAYRISPTDNIIAITGTNGKTTTTTLVGEIFKKANCNTYVAGNIGVGILWDMVNANKDDVFVIEASSFQLENTIYFKPKVSLVTNIAPDHLNWHGSLDNYILSKKKIFKNQDKYDYTVLNYEDKTLREIQNEVNSNIIWFSANQKLDNGVFIDGDYIVLKDGQNLSKILPYRQLKILGKHNLENALGAIAISWAMGIELEIIAEVLREFPGVEHRIEYVKTIKGISFYNDSKGTNSDSTIKAIEALEAPIILIAGGYDKGAEFDELILSFNGKVKELILLGSTKEKIKETAINNGFNNVHLVENMKEAVKLAYNCGEEKDNILLSPACASWDMYNNFEERGQDFKDAVYGLKGD</sequence>
<dbReference type="Pfam" id="PF02875">
    <property type="entry name" value="Mur_ligase_C"/>
    <property type="match status" value="1"/>
</dbReference>
<keyword evidence="7 17" id="KW-0963">Cytoplasm</keyword>
<evidence type="ECO:0000256" key="15">
    <source>
        <dbReference type="ARBA" id="ARBA00032324"/>
    </source>
</evidence>
<evidence type="ECO:0000256" key="10">
    <source>
        <dbReference type="ARBA" id="ARBA00022840"/>
    </source>
</evidence>
<dbReference type="GO" id="GO:0008764">
    <property type="term" value="F:UDP-N-acetylmuramoylalanine-D-glutamate ligase activity"/>
    <property type="evidence" value="ECO:0007669"/>
    <property type="project" value="UniProtKB-UniRule"/>
</dbReference>
<dbReference type="GO" id="GO:0008360">
    <property type="term" value="P:regulation of cell shape"/>
    <property type="evidence" value="ECO:0007669"/>
    <property type="project" value="UniProtKB-KW"/>
</dbReference>
<comment type="similarity">
    <text evidence="4 17">Belongs to the MurCDEF family.</text>
</comment>
<evidence type="ECO:0000259" key="20">
    <source>
        <dbReference type="Pfam" id="PF08245"/>
    </source>
</evidence>
<dbReference type="SUPFAM" id="SSF51984">
    <property type="entry name" value="MurCD N-terminal domain"/>
    <property type="match status" value="1"/>
</dbReference>
<dbReference type="SUPFAM" id="SSF53244">
    <property type="entry name" value="MurD-like peptide ligases, peptide-binding domain"/>
    <property type="match status" value="1"/>
</dbReference>
<feature type="binding site" evidence="17">
    <location>
        <begin position="115"/>
        <end position="121"/>
    </location>
    <ligand>
        <name>ATP</name>
        <dbReference type="ChEBI" id="CHEBI:30616"/>
    </ligand>
</feature>
<dbReference type="Pfam" id="PF21799">
    <property type="entry name" value="MurD-like_N"/>
    <property type="match status" value="1"/>
</dbReference>
<evidence type="ECO:0000256" key="9">
    <source>
        <dbReference type="ARBA" id="ARBA00022741"/>
    </source>
</evidence>
<dbReference type="InterPro" id="IPR004101">
    <property type="entry name" value="Mur_ligase_C"/>
</dbReference>
<evidence type="ECO:0000256" key="14">
    <source>
        <dbReference type="ARBA" id="ARBA00030398"/>
    </source>
</evidence>
<keyword evidence="10 17" id="KW-0067">ATP-binding</keyword>
<dbReference type="HAMAP" id="MF_00639">
    <property type="entry name" value="MurD"/>
    <property type="match status" value="1"/>
</dbReference>
<evidence type="ECO:0000256" key="16">
    <source>
        <dbReference type="ARBA" id="ARBA00047632"/>
    </source>
</evidence>
<evidence type="ECO:0000256" key="11">
    <source>
        <dbReference type="ARBA" id="ARBA00022960"/>
    </source>
</evidence>
<feature type="domain" description="Mur ligase C-terminal" evidence="19">
    <location>
        <begin position="313"/>
        <end position="427"/>
    </location>
</feature>
<comment type="catalytic activity">
    <reaction evidence="16 17 18">
        <text>UDP-N-acetyl-alpha-D-muramoyl-L-alanine + D-glutamate + ATP = UDP-N-acetyl-alpha-D-muramoyl-L-alanyl-D-glutamate + ADP + phosphate + H(+)</text>
        <dbReference type="Rhea" id="RHEA:16429"/>
        <dbReference type="ChEBI" id="CHEBI:15378"/>
        <dbReference type="ChEBI" id="CHEBI:29986"/>
        <dbReference type="ChEBI" id="CHEBI:30616"/>
        <dbReference type="ChEBI" id="CHEBI:43474"/>
        <dbReference type="ChEBI" id="CHEBI:83898"/>
        <dbReference type="ChEBI" id="CHEBI:83900"/>
        <dbReference type="ChEBI" id="CHEBI:456216"/>
        <dbReference type="EC" id="6.3.2.9"/>
    </reaction>
</comment>
<dbReference type="InterPro" id="IPR036615">
    <property type="entry name" value="Mur_ligase_C_dom_sf"/>
</dbReference>
<evidence type="ECO:0000256" key="13">
    <source>
        <dbReference type="ARBA" id="ARBA00023316"/>
    </source>
</evidence>
<dbReference type="NCBIfam" id="TIGR01087">
    <property type="entry name" value="murD"/>
    <property type="match status" value="1"/>
</dbReference>
<evidence type="ECO:0000256" key="5">
    <source>
        <dbReference type="ARBA" id="ARBA00012212"/>
    </source>
</evidence>
<evidence type="ECO:0000259" key="19">
    <source>
        <dbReference type="Pfam" id="PF02875"/>
    </source>
</evidence>
<evidence type="ECO:0000256" key="6">
    <source>
        <dbReference type="ARBA" id="ARBA00015655"/>
    </source>
</evidence>
<keyword evidence="11 17" id="KW-0133">Cell shape</keyword>
<evidence type="ECO:0000256" key="7">
    <source>
        <dbReference type="ARBA" id="ARBA00022490"/>
    </source>
</evidence>
<evidence type="ECO:0000313" key="22">
    <source>
        <dbReference type="Proteomes" id="UP000184114"/>
    </source>
</evidence>
<dbReference type="GO" id="GO:0071555">
    <property type="term" value="P:cell wall organization"/>
    <property type="evidence" value="ECO:0007669"/>
    <property type="project" value="UniProtKB-KW"/>
</dbReference>
<organism evidence="21 22">
    <name type="scientific">Tissierella praeacuta DSM 18095</name>
    <dbReference type="NCBI Taxonomy" id="1123404"/>
    <lineage>
        <taxon>Bacteria</taxon>
        <taxon>Bacillati</taxon>
        <taxon>Bacillota</taxon>
        <taxon>Tissierellia</taxon>
        <taxon>Tissierellales</taxon>
        <taxon>Tissierellaceae</taxon>
        <taxon>Tissierella</taxon>
    </lineage>
</organism>
<keyword evidence="9 17" id="KW-0547">Nucleotide-binding</keyword>
<keyword evidence="17 18" id="KW-0131">Cell cycle</keyword>
<keyword evidence="8 17" id="KW-0436">Ligase</keyword>
<dbReference type="RefSeq" id="WP_072972735.1">
    <property type="nucleotide sequence ID" value="NZ_FQTY01000001.1"/>
</dbReference>
<comment type="function">
    <text evidence="1 17 18">Cell wall formation. Catalyzes the addition of glutamate to the nucleotide precursor UDP-N-acetylmuramoyl-L-alanine (UMA).</text>
</comment>
<evidence type="ECO:0000256" key="2">
    <source>
        <dbReference type="ARBA" id="ARBA00004496"/>
    </source>
</evidence>
<reference evidence="22" key="1">
    <citation type="submission" date="2016-11" db="EMBL/GenBank/DDBJ databases">
        <authorList>
            <person name="Varghese N."/>
            <person name="Submissions S."/>
        </authorList>
    </citation>
    <scope>NUCLEOTIDE SEQUENCE [LARGE SCALE GENOMIC DNA]</scope>
    <source>
        <strain evidence="22">DSM 18095</strain>
    </source>
</reference>
<dbReference type="GO" id="GO:0051301">
    <property type="term" value="P:cell division"/>
    <property type="evidence" value="ECO:0007669"/>
    <property type="project" value="UniProtKB-KW"/>
</dbReference>
<evidence type="ECO:0000256" key="18">
    <source>
        <dbReference type="RuleBase" id="RU003664"/>
    </source>
</evidence>
<dbReference type="GO" id="GO:0009252">
    <property type="term" value="P:peptidoglycan biosynthetic process"/>
    <property type="evidence" value="ECO:0007669"/>
    <property type="project" value="UniProtKB-UniRule"/>
</dbReference>
<dbReference type="InterPro" id="IPR005762">
    <property type="entry name" value="MurD"/>
</dbReference>
<evidence type="ECO:0000256" key="1">
    <source>
        <dbReference type="ARBA" id="ARBA00002734"/>
    </source>
</evidence>
<protein>
    <recommendedName>
        <fullName evidence="6 17">UDP-N-acetylmuramoylalanine--D-glutamate ligase</fullName>
        <ecNumber evidence="5 17">6.3.2.9</ecNumber>
    </recommendedName>
    <alternativeName>
        <fullName evidence="15 17">D-glutamic acid-adding enzyme</fullName>
    </alternativeName>
    <alternativeName>
        <fullName evidence="14 17">UDP-N-acetylmuramoyl-L-alanyl-D-glutamate synthetase</fullName>
    </alternativeName>
</protein>
<evidence type="ECO:0000256" key="4">
    <source>
        <dbReference type="ARBA" id="ARBA00010416"/>
    </source>
</evidence>
<dbReference type="SUPFAM" id="SSF53623">
    <property type="entry name" value="MurD-like peptide ligases, catalytic domain"/>
    <property type="match status" value="1"/>
</dbReference>
<dbReference type="GeneID" id="90995188"/>
<feature type="domain" description="Mur ligase central" evidence="20">
    <location>
        <begin position="113"/>
        <end position="290"/>
    </location>
</feature>
<comment type="subcellular location">
    <subcellularLocation>
        <location evidence="2 17 18">Cytoplasm</location>
    </subcellularLocation>
</comment>
<dbReference type="Gene3D" id="3.90.190.20">
    <property type="entry name" value="Mur ligase, C-terminal domain"/>
    <property type="match status" value="1"/>
</dbReference>
<proteinExistence type="inferred from homology"/>
<dbReference type="PANTHER" id="PTHR43692:SF1">
    <property type="entry name" value="UDP-N-ACETYLMURAMOYLALANINE--D-GLUTAMATE LIGASE"/>
    <property type="match status" value="1"/>
</dbReference>
<dbReference type="AlphaFoldDB" id="A0A1M4SUJ9"/>
<dbReference type="GO" id="GO:0005524">
    <property type="term" value="F:ATP binding"/>
    <property type="evidence" value="ECO:0007669"/>
    <property type="project" value="UniProtKB-UniRule"/>
</dbReference>
<name>A0A1M4SUJ9_9FIRM</name>
<dbReference type="Proteomes" id="UP000184114">
    <property type="component" value="Unassembled WGS sequence"/>
</dbReference>
<dbReference type="Gene3D" id="3.40.1190.10">
    <property type="entry name" value="Mur-like, catalytic domain"/>
    <property type="match status" value="1"/>
</dbReference>
<dbReference type="Pfam" id="PF08245">
    <property type="entry name" value="Mur_ligase_M"/>
    <property type="match status" value="1"/>
</dbReference>
<evidence type="ECO:0000256" key="12">
    <source>
        <dbReference type="ARBA" id="ARBA00022984"/>
    </source>
</evidence>
<keyword evidence="13 17" id="KW-0961">Cell wall biogenesis/degradation</keyword>
<dbReference type="Gene3D" id="3.40.50.720">
    <property type="entry name" value="NAD(P)-binding Rossmann-like Domain"/>
    <property type="match status" value="1"/>
</dbReference>